<organism evidence="1 2">
    <name type="scientific">Verminephrobacter aporrectodeae subsp. tuberculatae</name>
    <dbReference type="NCBI Taxonomy" id="1110392"/>
    <lineage>
        <taxon>Bacteria</taxon>
        <taxon>Pseudomonadati</taxon>
        <taxon>Pseudomonadota</taxon>
        <taxon>Betaproteobacteria</taxon>
        <taxon>Burkholderiales</taxon>
        <taxon>Comamonadaceae</taxon>
        <taxon>Verminephrobacter</taxon>
    </lineage>
</organism>
<name>A0ABT3KR40_9BURK</name>
<reference evidence="2" key="1">
    <citation type="submission" date="2023-07" db="EMBL/GenBank/DDBJ databases">
        <title>Verminephrobacter genomes.</title>
        <authorList>
            <person name="Lund M.B."/>
        </authorList>
    </citation>
    <scope>NUCLEOTIDE SEQUENCE [LARGE SCALE GENOMIC DNA]</scope>
    <source>
        <strain evidence="2">AtM5-05</strain>
    </source>
</reference>
<evidence type="ECO:0008006" key="3">
    <source>
        <dbReference type="Google" id="ProtNLM"/>
    </source>
</evidence>
<gene>
    <name evidence="1" type="ORF">D5039_06275</name>
</gene>
<sequence length="79" mass="8864">MHIFRIPDCLLGEAAPVQAGRPGRGPTLNAQHTIVLRSIVREQPHCPLDELTRESFRRTGTKVNPVTVRKALRQTGIER</sequence>
<accession>A0ABT3KR40</accession>
<proteinExistence type="predicted"/>
<dbReference type="EMBL" id="QZCW01000001">
    <property type="protein sequence ID" value="MCW5320789.1"/>
    <property type="molecule type" value="Genomic_DNA"/>
</dbReference>
<dbReference type="Proteomes" id="UP001208935">
    <property type="component" value="Unassembled WGS sequence"/>
</dbReference>
<keyword evidence="2" id="KW-1185">Reference proteome</keyword>
<evidence type="ECO:0000313" key="1">
    <source>
        <dbReference type="EMBL" id="MCW5320789.1"/>
    </source>
</evidence>
<comment type="caution">
    <text evidence="1">The sequence shown here is derived from an EMBL/GenBank/DDBJ whole genome shotgun (WGS) entry which is preliminary data.</text>
</comment>
<protein>
    <recommendedName>
        <fullName evidence="3">Transposase</fullName>
    </recommendedName>
</protein>
<evidence type="ECO:0000313" key="2">
    <source>
        <dbReference type="Proteomes" id="UP001208935"/>
    </source>
</evidence>